<dbReference type="STRING" id="1280954.HPO_14227"/>
<name>A0A062VHW1_9PROT</name>
<evidence type="ECO:0000313" key="4">
    <source>
        <dbReference type="Proteomes" id="UP000027100"/>
    </source>
</evidence>
<organism evidence="3 4">
    <name type="scientific">Hyphomonas polymorpha PS728</name>
    <dbReference type="NCBI Taxonomy" id="1280954"/>
    <lineage>
        <taxon>Bacteria</taxon>
        <taxon>Pseudomonadati</taxon>
        <taxon>Pseudomonadota</taxon>
        <taxon>Alphaproteobacteria</taxon>
        <taxon>Hyphomonadales</taxon>
        <taxon>Hyphomonadaceae</taxon>
        <taxon>Hyphomonas</taxon>
    </lineage>
</organism>
<dbReference type="Proteomes" id="UP000027100">
    <property type="component" value="Unassembled WGS sequence"/>
</dbReference>
<feature type="compositionally biased region" description="Polar residues" evidence="1">
    <location>
        <begin position="276"/>
        <end position="293"/>
    </location>
</feature>
<dbReference type="InterPro" id="IPR021136">
    <property type="entry name" value="Flagellar_hook_control-like_C"/>
</dbReference>
<accession>A0A062VHW1</accession>
<feature type="compositionally biased region" description="Low complexity" evidence="1">
    <location>
        <begin position="232"/>
        <end position="252"/>
    </location>
</feature>
<feature type="region of interest" description="Disordered" evidence="1">
    <location>
        <begin position="221"/>
        <end position="293"/>
    </location>
</feature>
<feature type="region of interest" description="Disordered" evidence="1">
    <location>
        <begin position="116"/>
        <end position="186"/>
    </location>
</feature>
<dbReference type="Gene3D" id="3.30.750.140">
    <property type="match status" value="1"/>
</dbReference>
<dbReference type="InterPro" id="IPR038610">
    <property type="entry name" value="FliK-like_C_sf"/>
</dbReference>
<proteinExistence type="predicted"/>
<dbReference type="AlphaFoldDB" id="A0A062VHW1"/>
<dbReference type="eggNOG" id="COG3144">
    <property type="taxonomic scope" value="Bacteria"/>
</dbReference>
<sequence>MTFSVDPDFWLFQPGSRQDAMARSETGEGRGKEFASSLFAVSLPPALSADLAAGDSETLIPAALSLEQAPPPGKAPAIGQAAPSLPAEDLEMLAPNISEPDLEAGTVVSAPAAIPAAQEQADQEIPPAQPPAEALPASSEVSERAGGADPPEPSGKTLTTGETDPAETPTEDIAESAPAQEIAEAPAPPPEVAAAMMAASAPLPAQALPSKIRIEEAAPIPPSLPAREKTPAESAAPTAPRSRSALPASAEAGIQAELTPDAPAADASGSMAPTMGTITAQAGTGSDLNADTAAPQSQQISLFSGAAGQAPSISPVTSALATAQMMPTHAVLTATATQLPDIVARATSDGQDDRVVVQLDPPELGRISIDFKFDAQGLQHVTITAESLEAMRQLRLMHFELVQALERNGLSGQNMSFQHQNPQQNEGWGQQAKLAGGRFDTPALTNSGLMIAADSSTHRQIASSGRLDIRL</sequence>
<dbReference type="CDD" id="cd17470">
    <property type="entry name" value="T3SS_Flik_C"/>
    <property type="match status" value="1"/>
</dbReference>
<feature type="compositionally biased region" description="Low complexity" evidence="1">
    <location>
        <begin position="175"/>
        <end position="185"/>
    </location>
</feature>
<protein>
    <submittedName>
        <fullName evidence="3">Flagellar hook-length control protein</fullName>
    </submittedName>
</protein>
<comment type="caution">
    <text evidence="3">The sequence shown here is derived from an EMBL/GenBank/DDBJ whole genome shotgun (WGS) entry which is preliminary data.</text>
</comment>
<reference evidence="3 4" key="1">
    <citation type="journal article" date="2014" name="Antonie Van Leeuwenhoek">
        <title>Hyphomonas beringensis sp. nov. and Hyphomonas chukchiensis sp. nov., isolated from surface seawater of the Bering Sea and Chukchi Sea.</title>
        <authorList>
            <person name="Li C."/>
            <person name="Lai Q."/>
            <person name="Li G."/>
            <person name="Dong C."/>
            <person name="Wang J."/>
            <person name="Liao Y."/>
            <person name="Shao Z."/>
        </authorList>
    </citation>
    <scope>NUCLEOTIDE SEQUENCE [LARGE SCALE GENOMIC DNA]</scope>
    <source>
        <strain evidence="3 4">PS728</strain>
    </source>
</reference>
<keyword evidence="3" id="KW-0966">Cell projection</keyword>
<keyword evidence="3" id="KW-0969">Cilium</keyword>
<keyword evidence="4" id="KW-1185">Reference proteome</keyword>
<evidence type="ECO:0000256" key="1">
    <source>
        <dbReference type="SAM" id="MobiDB-lite"/>
    </source>
</evidence>
<evidence type="ECO:0000313" key="3">
    <source>
        <dbReference type="EMBL" id="KCZ97657.1"/>
    </source>
</evidence>
<dbReference type="Pfam" id="PF02120">
    <property type="entry name" value="Flg_hook"/>
    <property type="match status" value="1"/>
</dbReference>
<evidence type="ECO:0000259" key="2">
    <source>
        <dbReference type="Pfam" id="PF02120"/>
    </source>
</evidence>
<keyword evidence="3" id="KW-0282">Flagellum</keyword>
<dbReference type="EMBL" id="ARYM01000017">
    <property type="protein sequence ID" value="KCZ97657.1"/>
    <property type="molecule type" value="Genomic_DNA"/>
</dbReference>
<gene>
    <name evidence="3" type="ORF">HPO_14227</name>
</gene>
<dbReference type="PATRIC" id="fig|1280954.3.peg.2882"/>
<feature type="compositionally biased region" description="Low complexity" evidence="1">
    <location>
        <begin position="116"/>
        <end position="137"/>
    </location>
</feature>
<feature type="domain" description="Flagellar hook-length control protein-like C-terminal" evidence="2">
    <location>
        <begin position="350"/>
        <end position="425"/>
    </location>
</feature>